<dbReference type="Proteomes" id="UP000244152">
    <property type="component" value="Unassembled WGS sequence"/>
</dbReference>
<proteinExistence type="predicted"/>
<evidence type="ECO:0000256" key="11">
    <source>
        <dbReference type="ARBA" id="ARBA00023136"/>
    </source>
</evidence>
<comment type="catalytic activity">
    <reaction evidence="1">
        <text>ATP + protein L-histidine = ADP + protein N-phospho-L-histidine.</text>
        <dbReference type="EC" id="2.7.13.3"/>
    </reaction>
</comment>
<evidence type="ECO:0000256" key="9">
    <source>
        <dbReference type="ARBA" id="ARBA00022840"/>
    </source>
</evidence>
<keyword evidence="4" id="KW-1003">Cell membrane</keyword>
<dbReference type="Gene3D" id="3.30.450.40">
    <property type="match status" value="1"/>
</dbReference>
<dbReference type="InterPro" id="IPR036097">
    <property type="entry name" value="HisK_dim/P_sf"/>
</dbReference>
<comment type="subcellular location">
    <subcellularLocation>
        <location evidence="2">Cell membrane</location>
    </subcellularLocation>
</comment>
<dbReference type="Pfam" id="PF00512">
    <property type="entry name" value="HisKA"/>
    <property type="match status" value="1"/>
</dbReference>
<evidence type="ECO:0000256" key="2">
    <source>
        <dbReference type="ARBA" id="ARBA00004236"/>
    </source>
</evidence>
<evidence type="ECO:0000256" key="8">
    <source>
        <dbReference type="ARBA" id="ARBA00022777"/>
    </source>
</evidence>
<dbReference type="FunFam" id="3.30.565.10:FF:000023">
    <property type="entry name" value="PAS domain-containing sensor histidine kinase"/>
    <property type="match status" value="1"/>
</dbReference>
<dbReference type="SUPFAM" id="SSF55874">
    <property type="entry name" value="ATPase domain of HSP90 chaperone/DNA topoisomerase II/histidine kinase"/>
    <property type="match status" value="1"/>
</dbReference>
<keyword evidence="6" id="KW-0808">Transferase</keyword>
<evidence type="ECO:0000259" key="12">
    <source>
        <dbReference type="PROSITE" id="PS50109"/>
    </source>
</evidence>
<evidence type="ECO:0000256" key="7">
    <source>
        <dbReference type="ARBA" id="ARBA00022741"/>
    </source>
</evidence>
<dbReference type="Gene3D" id="3.30.565.10">
    <property type="entry name" value="Histidine kinase-like ATPase, C-terminal domain"/>
    <property type="match status" value="1"/>
</dbReference>
<comment type="caution">
    <text evidence="13">The sequence shown here is derived from an EMBL/GenBank/DDBJ whole genome shotgun (WGS) entry which is preliminary data.</text>
</comment>
<dbReference type="SMART" id="SM00387">
    <property type="entry name" value="HATPase_c"/>
    <property type="match status" value="1"/>
</dbReference>
<dbReference type="Gene3D" id="1.10.287.130">
    <property type="match status" value="1"/>
</dbReference>
<evidence type="ECO:0000256" key="4">
    <source>
        <dbReference type="ARBA" id="ARBA00022475"/>
    </source>
</evidence>
<organism evidence="13 14">
    <name type="scientific">Nitrosospira multiformis</name>
    <dbReference type="NCBI Taxonomy" id="1231"/>
    <lineage>
        <taxon>Bacteria</taxon>
        <taxon>Pseudomonadati</taxon>
        <taxon>Pseudomonadota</taxon>
        <taxon>Betaproteobacteria</taxon>
        <taxon>Nitrosomonadales</taxon>
        <taxon>Nitrosomonadaceae</taxon>
        <taxon>Nitrosospira</taxon>
    </lineage>
</organism>
<evidence type="ECO:0000256" key="10">
    <source>
        <dbReference type="ARBA" id="ARBA00023012"/>
    </source>
</evidence>
<dbReference type="PROSITE" id="PS50109">
    <property type="entry name" value="HIS_KIN"/>
    <property type="match status" value="1"/>
</dbReference>
<dbReference type="InterPro" id="IPR003594">
    <property type="entry name" value="HATPase_dom"/>
</dbReference>
<dbReference type="PRINTS" id="PR00344">
    <property type="entry name" value="BCTRLSENSOR"/>
</dbReference>
<keyword evidence="7" id="KW-0547">Nucleotide-binding</keyword>
<evidence type="ECO:0000313" key="13">
    <source>
        <dbReference type="EMBL" id="PTQ77214.1"/>
    </source>
</evidence>
<dbReference type="EC" id="2.7.13.3" evidence="3"/>
<feature type="domain" description="Histidine kinase" evidence="12">
    <location>
        <begin position="186"/>
        <end position="406"/>
    </location>
</feature>
<evidence type="ECO:0000313" key="14">
    <source>
        <dbReference type="Proteomes" id="UP000244152"/>
    </source>
</evidence>
<dbReference type="AlphaFoldDB" id="A0A2T5I070"/>
<dbReference type="SUPFAM" id="SSF55781">
    <property type="entry name" value="GAF domain-like"/>
    <property type="match status" value="1"/>
</dbReference>
<evidence type="ECO:0000256" key="5">
    <source>
        <dbReference type="ARBA" id="ARBA00022553"/>
    </source>
</evidence>
<dbReference type="InterPro" id="IPR036890">
    <property type="entry name" value="HATPase_C_sf"/>
</dbReference>
<dbReference type="InterPro" id="IPR050736">
    <property type="entry name" value="Sensor_HK_Regulatory"/>
</dbReference>
<keyword evidence="5" id="KW-0597">Phosphoprotein</keyword>
<dbReference type="PANTHER" id="PTHR43711">
    <property type="entry name" value="TWO-COMPONENT HISTIDINE KINASE"/>
    <property type="match status" value="1"/>
</dbReference>
<dbReference type="GO" id="GO:0005524">
    <property type="term" value="F:ATP binding"/>
    <property type="evidence" value="ECO:0007669"/>
    <property type="project" value="UniProtKB-KW"/>
</dbReference>
<gene>
    <name evidence="13" type="ORF">C8R21_1555</name>
</gene>
<keyword evidence="8 13" id="KW-0418">Kinase</keyword>
<keyword evidence="11" id="KW-0472">Membrane</keyword>
<dbReference type="SMART" id="SM00388">
    <property type="entry name" value="HisKA"/>
    <property type="match status" value="1"/>
</dbReference>
<evidence type="ECO:0000256" key="6">
    <source>
        <dbReference type="ARBA" id="ARBA00022679"/>
    </source>
</evidence>
<keyword evidence="10" id="KW-0902">Two-component regulatory system</keyword>
<evidence type="ECO:0000256" key="1">
    <source>
        <dbReference type="ARBA" id="ARBA00000085"/>
    </source>
</evidence>
<name>A0A2T5I070_9PROT</name>
<dbReference type="GO" id="GO:0005886">
    <property type="term" value="C:plasma membrane"/>
    <property type="evidence" value="ECO:0007669"/>
    <property type="project" value="UniProtKB-SubCell"/>
</dbReference>
<dbReference type="SUPFAM" id="SSF47384">
    <property type="entry name" value="Homodimeric domain of signal transducing histidine kinase"/>
    <property type="match status" value="1"/>
</dbReference>
<dbReference type="RefSeq" id="WP_107763422.1">
    <property type="nucleotide sequence ID" value="NZ_QAOK01000055.1"/>
</dbReference>
<dbReference type="InterPro" id="IPR005467">
    <property type="entry name" value="His_kinase_dom"/>
</dbReference>
<reference evidence="13 14" key="1">
    <citation type="submission" date="2018-04" db="EMBL/GenBank/DDBJ databases">
        <title>Active sludge and wastewater microbial communities from Klosterneuburg, Austria.</title>
        <authorList>
            <person name="Wagner M."/>
        </authorList>
    </citation>
    <scope>NUCLEOTIDE SEQUENCE [LARGE SCALE GENOMIC DNA]</scope>
    <source>
        <strain evidence="13 14">Nl12</strain>
    </source>
</reference>
<dbReference type="EMBL" id="QAOK01000055">
    <property type="protein sequence ID" value="PTQ77214.1"/>
    <property type="molecule type" value="Genomic_DNA"/>
</dbReference>
<dbReference type="InterPro" id="IPR004358">
    <property type="entry name" value="Sig_transdc_His_kin-like_C"/>
</dbReference>
<dbReference type="CDD" id="cd00082">
    <property type="entry name" value="HisKA"/>
    <property type="match status" value="1"/>
</dbReference>
<keyword evidence="9" id="KW-0067">ATP-binding</keyword>
<sequence length="413" mass="45728">MPANETERTLVLKQYEILLPIPDRTLDRITALAARLFDVPVAVIGIVDRDHIRLVSGCGLETTEIGFVPEDPAITMLRDAPYIVANTKIDTSPLTKTLAAGVKGMGFYAGAPLITVGGFNLGSLWIIDRKPRILNEKEFASLRDLAYLIMDRLESSLNLSRILTQIIRNKDATRKISLEQSEIISSMGHELRTPLNTILGFAQLLEMDNPPPTPSQKANIEHILESGWYLLSLVNQLLHSAAIESGKLFLSQKPLLLFTILEECQTMIKSQAQKKNIKLNFPRYENKLPVHVLADETKLKQVLINLLTNAIKYNREGGDVTVEYSQNTSGVTRISIHDTGSGLTQDQLDKLFQPFNRLGRESGSEEGTGIGLVVTKKLVEFMGGEIGVESVVTAGSTFWIALPSTERPQIKDQ</sequence>
<evidence type="ECO:0000256" key="3">
    <source>
        <dbReference type="ARBA" id="ARBA00012438"/>
    </source>
</evidence>
<dbReference type="GO" id="GO:0000155">
    <property type="term" value="F:phosphorelay sensor kinase activity"/>
    <property type="evidence" value="ECO:0007669"/>
    <property type="project" value="InterPro"/>
</dbReference>
<accession>A0A2T5I070</accession>
<dbReference type="PANTHER" id="PTHR43711:SF31">
    <property type="entry name" value="HISTIDINE KINASE"/>
    <property type="match status" value="1"/>
</dbReference>
<protein>
    <recommendedName>
        <fullName evidence="3">histidine kinase</fullName>
        <ecNumber evidence="3">2.7.13.3</ecNumber>
    </recommendedName>
</protein>
<dbReference type="Pfam" id="PF02518">
    <property type="entry name" value="HATPase_c"/>
    <property type="match status" value="1"/>
</dbReference>
<dbReference type="InterPro" id="IPR029016">
    <property type="entry name" value="GAF-like_dom_sf"/>
</dbReference>
<dbReference type="InterPro" id="IPR003661">
    <property type="entry name" value="HisK_dim/P_dom"/>
</dbReference>